<dbReference type="PANTHER" id="PTHR43744:SF6">
    <property type="entry name" value="ABC TRANSPORTER PERMEASE PROTEIN YESQ-RELATED"/>
    <property type="match status" value="1"/>
</dbReference>
<evidence type="ECO:0000256" key="1">
    <source>
        <dbReference type="ARBA" id="ARBA00004651"/>
    </source>
</evidence>
<evidence type="ECO:0000259" key="8">
    <source>
        <dbReference type="PROSITE" id="PS50928"/>
    </source>
</evidence>
<dbReference type="Proteomes" id="UP000339690">
    <property type="component" value="Chromosome"/>
</dbReference>
<evidence type="ECO:0000313" key="9">
    <source>
        <dbReference type="EMBL" id="QGH36106.1"/>
    </source>
</evidence>
<dbReference type="PANTHER" id="PTHR43744">
    <property type="entry name" value="ABC TRANSPORTER PERMEASE PROTEIN MG189-RELATED-RELATED"/>
    <property type="match status" value="1"/>
</dbReference>
<keyword evidence="5 7" id="KW-1133">Transmembrane helix</keyword>
<dbReference type="GO" id="GO:0055085">
    <property type="term" value="P:transmembrane transport"/>
    <property type="evidence" value="ECO:0007669"/>
    <property type="project" value="InterPro"/>
</dbReference>
<keyword evidence="2 7" id="KW-0813">Transport</keyword>
<evidence type="ECO:0000256" key="5">
    <source>
        <dbReference type="ARBA" id="ARBA00022989"/>
    </source>
</evidence>
<dbReference type="AlphaFoldDB" id="A0A5Q2TMU1"/>
<dbReference type="GO" id="GO:0005886">
    <property type="term" value="C:plasma membrane"/>
    <property type="evidence" value="ECO:0007669"/>
    <property type="project" value="UniProtKB-SubCell"/>
</dbReference>
<feature type="transmembrane region" description="Helical" evidence="7">
    <location>
        <begin position="21"/>
        <end position="42"/>
    </location>
</feature>
<dbReference type="Pfam" id="PF00528">
    <property type="entry name" value="BPD_transp_1"/>
    <property type="match status" value="1"/>
</dbReference>
<dbReference type="InterPro" id="IPR035906">
    <property type="entry name" value="MetI-like_sf"/>
</dbReference>
<name>A0A5Q2TMU1_9BACI</name>
<evidence type="ECO:0000256" key="3">
    <source>
        <dbReference type="ARBA" id="ARBA00022475"/>
    </source>
</evidence>
<evidence type="ECO:0000256" key="2">
    <source>
        <dbReference type="ARBA" id="ARBA00022448"/>
    </source>
</evidence>
<dbReference type="PROSITE" id="PS50928">
    <property type="entry name" value="ABC_TM1"/>
    <property type="match status" value="1"/>
</dbReference>
<feature type="transmembrane region" description="Helical" evidence="7">
    <location>
        <begin position="199"/>
        <end position="224"/>
    </location>
</feature>
<keyword evidence="6 7" id="KW-0472">Membrane</keyword>
<dbReference type="RefSeq" id="WP_100359151.1">
    <property type="nucleotide sequence ID" value="NZ_CP045915.1"/>
</dbReference>
<proteinExistence type="inferred from homology"/>
<reference evidence="9 10" key="1">
    <citation type="submission" date="2019-11" db="EMBL/GenBank/DDBJ databases">
        <title>Gracilibacillus salitolerans sp. nov., a moderate halophile isolated from a saline soil in northwest China.</title>
        <authorList>
            <person name="Gan L."/>
        </authorList>
    </citation>
    <scope>NUCLEOTIDE SEQUENCE [LARGE SCALE GENOMIC DNA]</scope>
    <source>
        <strain evidence="9 10">SCU50</strain>
    </source>
</reference>
<comment type="subcellular location">
    <subcellularLocation>
        <location evidence="1 7">Cell membrane</location>
        <topology evidence="1 7">Multi-pass membrane protein</topology>
    </subcellularLocation>
</comment>
<dbReference type="CDD" id="cd06261">
    <property type="entry name" value="TM_PBP2"/>
    <property type="match status" value="1"/>
</dbReference>
<evidence type="ECO:0000313" key="10">
    <source>
        <dbReference type="Proteomes" id="UP000339690"/>
    </source>
</evidence>
<protein>
    <submittedName>
        <fullName evidence="9">ABC transporter permease subunit</fullName>
    </submittedName>
</protein>
<keyword evidence="3" id="KW-1003">Cell membrane</keyword>
<dbReference type="SUPFAM" id="SSF161098">
    <property type="entry name" value="MetI-like"/>
    <property type="match status" value="1"/>
</dbReference>
<comment type="similarity">
    <text evidence="7">Belongs to the binding-protein-dependent transport system permease family.</text>
</comment>
<gene>
    <name evidence="9" type="ORF">GI584_19540</name>
</gene>
<keyword evidence="4 7" id="KW-0812">Transmembrane</keyword>
<evidence type="ECO:0000256" key="6">
    <source>
        <dbReference type="ARBA" id="ARBA00023136"/>
    </source>
</evidence>
<feature type="transmembrane region" description="Helical" evidence="7">
    <location>
        <begin position="91"/>
        <end position="112"/>
    </location>
</feature>
<keyword evidence="10" id="KW-1185">Reference proteome</keyword>
<dbReference type="InterPro" id="IPR000515">
    <property type="entry name" value="MetI-like"/>
</dbReference>
<sequence length="294" mass="33370">MEISARDARKASSQSKQKRKISKIVIHCFIIALGVVMLYPLLWMVSSSFKHPAEIFNSVSFLPSEWTLDNYTQGWAGVSGYTFGLFFSNTLLIVALAIIGNVVACSMAAYAFAKLEFKFKPILFALMLITLMLPFHVTVIPQYIMFNYLDWINTYYPLILPKFFAVEGFFVFLMVQFMRGIPNELVQAAEIDGCGRIKTYWYLILPLSIPALVTTMIFTFIWTWNDFFGQLLYISDIKLYTVALGLRMFLDSAGESAWGPMFAMSTLSLIPLFGVFIFFQKYLIEGITTGGLKG</sequence>
<feature type="transmembrane region" description="Helical" evidence="7">
    <location>
        <begin position="158"/>
        <end position="178"/>
    </location>
</feature>
<feature type="transmembrane region" description="Helical" evidence="7">
    <location>
        <begin position="124"/>
        <end position="146"/>
    </location>
</feature>
<organism evidence="9 10">
    <name type="scientific">Gracilibacillus salitolerans</name>
    <dbReference type="NCBI Taxonomy" id="2663022"/>
    <lineage>
        <taxon>Bacteria</taxon>
        <taxon>Bacillati</taxon>
        <taxon>Bacillota</taxon>
        <taxon>Bacilli</taxon>
        <taxon>Bacillales</taxon>
        <taxon>Bacillaceae</taxon>
        <taxon>Gracilibacillus</taxon>
    </lineage>
</organism>
<feature type="transmembrane region" description="Helical" evidence="7">
    <location>
        <begin position="262"/>
        <end position="284"/>
    </location>
</feature>
<dbReference type="EMBL" id="CP045915">
    <property type="protein sequence ID" value="QGH36106.1"/>
    <property type="molecule type" value="Genomic_DNA"/>
</dbReference>
<evidence type="ECO:0000256" key="4">
    <source>
        <dbReference type="ARBA" id="ARBA00022692"/>
    </source>
</evidence>
<dbReference type="Gene3D" id="1.10.3720.10">
    <property type="entry name" value="MetI-like"/>
    <property type="match status" value="1"/>
</dbReference>
<feature type="domain" description="ABC transmembrane type-1" evidence="8">
    <location>
        <begin position="87"/>
        <end position="279"/>
    </location>
</feature>
<evidence type="ECO:0000256" key="7">
    <source>
        <dbReference type="RuleBase" id="RU363032"/>
    </source>
</evidence>
<accession>A0A5Q2TMU1</accession>
<dbReference type="KEGG" id="grc:GI584_19540"/>